<dbReference type="InterPro" id="IPR002861">
    <property type="entry name" value="Reeler_dom"/>
</dbReference>
<dbReference type="PANTHER" id="PTHR11311">
    <property type="entry name" value="SPONDIN"/>
    <property type="match status" value="1"/>
</dbReference>
<feature type="chain" id="PRO_5029472098" description="Spondin-1" evidence="7">
    <location>
        <begin position="18"/>
        <end position="762"/>
    </location>
</feature>
<dbReference type="OrthoDB" id="347314at2759"/>
<keyword evidence="4" id="KW-0677">Repeat</keyword>
<evidence type="ECO:0000313" key="11">
    <source>
        <dbReference type="EMBL" id="CAD5117199.1"/>
    </source>
</evidence>
<evidence type="ECO:0000256" key="6">
    <source>
        <dbReference type="ARBA" id="ARBA00030964"/>
    </source>
</evidence>
<dbReference type="FunFam" id="2.60.40.2130:FF:000002">
    <property type="entry name" value="Putative Spondin-1"/>
    <property type="match status" value="1"/>
</dbReference>
<protein>
    <recommendedName>
        <fullName evidence="2">Spondin-1</fullName>
    </recommendedName>
    <alternativeName>
        <fullName evidence="6">F-spondin</fullName>
    </alternativeName>
</protein>
<dbReference type="Proteomes" id="UP000549394">
    <property type="component" value="Unassembled WGS sequence"/>
</dbReference>
<organism evidence="11 12">
    <name type="scientific">Dimorphilus gyrociliatus</name>
    <dbReference type="NCBI Taxonomy" id="2664684"/>
    <lineage>
        <taxon>Eukaryota</taxon>
        <taxon>Metazoa</taxon>
        <taxon>Spiralia</taxon>
        <taxon>Lophotrochozoa</taxon>
        <taxon>Annelida</taxon>
        <taxon>Polychaeta</taxon>
        <taxon>Polychaeta incertae sedis</taxon>
        <taxon>Dinophilidae</taxon>
        <taxon>Dimorphilus</taxon>
    </lineage>
</organism>
<dbReference type="PROSITE" id="PS51020">
    <property type="entry name" value="SPONDIN"/>
    <property type="match status" value="1"/>
</dbReference>
<dbReference type="GO" id="GO:0007155">
    <property type="term" value="P:cell adhesion"/>
    <property type="evidence" value="ECO:0007669"/>
    <property type="project" value="UniProtKB-KW"/>
</dbReference>
<dbReference type="InterPro" id="IPR036383">
    <property type="entry name" value="TSP1_rpt_sf"/>
</dbReference>
<dbReference type="InterPro" id="IPR002223">
    <property type="entry name" value="Kunitz_BPTI"/>
</dbReference>
<gene>
    <name evidence="11" type="ORF">DGYR_LOCUS5753</name>
</gene>
<evidence type="ECO:0000259" key="8">
    <source>
        <dbReference type="PROSITE" id="PS50279"/>
    </source>
</evidence>
<name>A0A7I8VMF5_9ANNE</name>
<dbReference type="InterPro" id="IPR042307">
    <property type="entry name" value="Reeler_sf"/>
</dbReference>
<dbReference type="PROSITE" id="PS00280">
    <property type="entry name" value="BPTI_KUNITZ_1"/>
    <property type="match status" value="1"/>
</dbReference>
<dbReference type="Gene3D" id="2.20.100.10">
    <property type="entry name" value="Thrombospondin type-1 (TSP1) repeat"/>
    <property type="match status" value="4"/>
</dbReference>
<dbReference type="PRINTS" id="PR00759">
    <property type="entry name" value="BASICPTASE"/>
</dbReference>
<dbReference type="PROSITE" id="PS51019">
    <property type="entry name" value="REELIN"/>
    <property type="match status" value="1"/>
</dbReference>
<dbReference type="Gene3D" id="2.60.40.2130">
    <property type="entry name" value="F-spondin domain"/>
    <property type="match status" value="1"/>
</dbReference>
<dbReference type="Gene3D" id="4.10.410.10">
    <property type="entry name" value="Pancreatic trypsin inhibitor Kunitz domain"/>
    <property type="match status" value="1"/>
</dbReference>
<keyword evidence="5" id="KW-0130">Cell adhesion</keyword>
<feature type="signal peptide" evidence="7">
    <location>
        <begin position="1"/>
        <end position="17"/>
    </location>
</feature>
<dbReference type="Gene3D" id="2.60.40.4060">
    <property type="entry name" value="Reeler domain"/>
    <property type="match status" value="1"/>
</dbReference>
<dbReference type="SUPFAM" id="SSF82895">
    <property type="entry name" value="TSP-1 type 1 repeat"/>
    <property type="match status" value="3"/>
</dbReference>
<dbReference type="InterPro" id="IPR038678">
    <property type="entry name" value="Spondin_N_sf"/>
</dbReference>
<evidence type="ECO:0000259" key="10">
    <source>
        <dbReference type="PROSITE" id="PS51020"/>
    </source>
</evidence>
<dbReference type="CDD" id="cd08544">
    <property type="entry name" value="Reeler"/>
    <property type="match status" value="1"/>
</dbReference>
<dbReference type="SMART" id="SM00209">
    <property type="entry name" value="TSP1"/>
    <property type="match status" value="4"/>
</dbReference>
<dbReference type="GO" id="GO:0004867">
    <property type="term" value="F:serine-type endopeptidase inhibitor activity"/>
    <property type="evidence" value="ECO:0007669"/>
    <property type="project" value="InterPro"/>
</dbReference>
<dbReference type="InterPro" id="IPR000884">
    <property type="entry name" value="TSP1_rpt"/>
</dbReference>
<dbReference type="InterPro" id="IPR009465">
    <property type="entry name" value="Spondin_N"/>
</dbReference>
<reference evidence="11 12" key="1">
    <citation type="submission" date="2020-08" db="EMBL/GenBank/DDBJ databases">
        <authorList>
            <person name="Hejnol A."/>
        </authorList>
    </citation>
    <scope>NUCLEOTIDE SEQUENCE [LARGE SCALE GENOMIC DNA]</scope>
</reference>
<dbReference type="PANTHER" id="PTHR11311:SF16">
    <property type="entry name" value="SPONDIN-1"/>
    <property type="match status" value="1"/>
</dbReference>
<feature type="domain" description="Spondin" evidence="10">
    <location>
        <begin position="173"/>
        <end position="365"/>
    </location>
</feature>
<keyword evidence="3" id="KW-0964">Secreted</keyword>
<evidence type="ECO:0000313" key="12">
    <source>
        <dbReference type="Proteomes" id="UP000549394"/>
    </source>
</evidence>
<evidence type="ECO:0000256" key="2">
    <source>
        <dbReference type="ARBA" id="ARBA00019594"/>
    </source>
</evidence>
<dbReference type="Pfam" id="PF00014">
    <property type="entry name" value="Kunitz_BPTI"/>
    <property type="match status" value="1"/>
</dbReference>
<dbReference type="AlphaFoldDB" id="A0A7I8VMF5"/>
<dbReference type="InterPro" id="IPR020901">
    <property type="entry name" value="Prtase_inh_Kunz-CS"/>
</dbReference>
<evidence type="ECO:0000256" key="7">
    <source>
        <dbReference type="SAM" id="SignalP"/>
    </source>
</evidence>
<dbReference type="Pfam" id="PF06468">
    <property type="entry name" value="Spond_N"/>
    <property type="match status" value="1"/>
</dbReference>
<comment type="subcellular location">
    <subcellularLocation>
        <location evidence="1">Secreted</location>
        <location evidence="1">Extracellular space</location>
        <location evidence="1">Extracellular matrix</location>
    </subcellularLocation>
</comment>
<dbReference type="EMBL" id="CAJFCJ010000007">
    <property type="protein sequence ID" value="CAD5117199.1"/>
    <property type="molecule type" value="Genomic_DNA"/>
</dbReference>
<accession>A0A7I8VMF5</accession>
<evidence type="ECO:0000256" key="5">
    <source>
        <dbReference type="ARBA" id="ARBA00022889"/>
    </source>
</evidence>
<dbReference type="GO" id="GO:0031012">
    <property type="term" value="C:extracellular matrix"/>
    <property type="evidence" value="ECO:0007669"/>
    <property type="project" value="TreeGrafter"/>
</dbReference>
<evidence type="ECO:0000256" key="3">
    <source>
        <dbReference type="ARBA" id="ARBA00022530"/>
    </source>
</evidence>
<dbReference type="Pfam" id="PF02014">
    <property type="entry name" value="Reeler"/>
    <property type="match status" value="1"/>
</dbReference>
<keyword evidence="3" id="KW-0272">Extracellular matrix</keyword>
<dbReference type="SMART" id="SM00131">
    <property type="entry name" value="KU"/>
    <property type="match status" value="1"/>
</dbReference>
<sequence length="762" mass="87710">MEYLQIFFMLLFVRVEGVDELERVCLRQPETTAKKRPGDNGFQIRIAGSPDGYEANKDYTVSISGTYPDQKFEGFMMVAVPENAVDETTDMGEFLPMDNDSKKASMCPYVLTHSYSHKKRDTQLVWTAPVSGAGCVEFRATVISYNDIWYKDDGALTKKLCEMKEKVKRNVSPPKNCCPCGSAKYRMKFEGLWTKETFPKQFPTPLAFAHWSPITGASHSRDYSIWKYGEYASDAVQSVCEYAHTQKLESEMRRNSRFIRTVVKTRGISWHRRTKLLQKKWAYFSVDRKRHYLSFLTMLGPSPDWCAGISNLNLCDNCTWIKRKIIDLYPWDAGTDDGITYKSRNKESNPRQKIRAIDNSWPNSKYSPWYQSRPIKPVAKLIIKRLQPKYDTDIKLCNGENELDENFPSLDFGKDEDEKSPAHEEDVLPFNQYIKMTAMEREKLSMLKSFCALTEFGPWSVCSATCEKGIRYKTRHFINKDANETYCGISLRKVESCRAAKGYCGDFNDPCATWPWSEWSPCSVSCGYGVKRRKRSYINSTAARFCTKDVSETVKCQAKYTDCEKAIKMENLTNICSKPSDSGECMAAHTRWFYNATADQCSHFVYFGCQGNKNNFKSYSVCMNVCANHMRKIKGNIIHSRIKNYVSGSSPIHCRVSKWSKWSKCNKDSCLKYKTRRILRKSANGGKQCPTKLKKSKQCVGRDKRSCCAVGPWSEWSKCSRSCRSPRNYVRIVKERTRKVLYGSDCKNLERRLCDLPPCPTH</sequence>
<proteinExistence type="predicted"/>
<comment type="caution">
    <text evidence="11">The sequence shown here is derived from an EMBL/GenBank/DDBJ whole genome shotgun (WGS) entry which is preliminary data.</text>
</comment>
<dbReference type="InterPro" id="IPR036880">
    <property type="entry name" value="Kunitz_BPTI_sf"/>
</dbReference>
<dbReference type="PROSITE" id="PS50279">
    <property type="entry name" value="BPTI_KUNITZ_2"/>
    <property type="match status" value="1"/>
</dbReference>
<keyword evidence="7" id="KW-0732">Signal</keyword>
<dbReference type="SUPFAM" id="SSF57362">
    <property type="entry name" value="BPTI-like"/>
    <property type="match status" value="1"/>
</dbReference>
<dbReference type="Pfam" id="PF00090">
    <property type="entry name" value="TSP_1"/>
    <property type="match status" value="3"/>
</dbReference>
<keyword evidence="12" id="KW-1185">Reference proteome</keyword>
<dbReference type="CDD" id="cd00109">
    <property type="entry name" value="Kunitz-type"/>
    <property type="match status" value="1"/>
</dbReference>
<evidence type="ECO:0000259" key="9">
    <source>
        <dbReference type="PROSITE" id="PS51019"/>
    </source>
</evidence>
<feature type="domain" description="BPTI/Kunitz inhibitor" evidence="8">
    <location>
        <begin position="576"/>
        <end position="626"/>
    </location>
</feature>
<evidence type="ECO:0000256" key="1">
    <source>
        <dbReference type="ARBA" id="ARBA00004498"/>
    </source>
</evidence>
<feature type="domain" description="Reelin" evidence="9">
    <location>
        <begin position="10"/>
        <end position="174"/>
    </location>
</feature>
<dbReference type="NCBIfam" id="NF038123">
    <property type="entry name" value="NF038123_dom"/>
    <property type="match status" value="1"/>
</dbReference>
<dbReference type="PROSITE" id="PS50092">
    <property type="entry name" value="TSP1"/>
    <property type="match status" value="2"/>
</dbReference>
<evidence type="ECO:0000256" key="4">
    <source>
        <dbReference type="ARBA" id="ARBA00022737"/>
    </source>
</evidence>
<dbReference type="InterPro" id="IPR051418">
    <property type="entry name" value="Spondin/Thrombospondin_T1"/>
</dbReference>